<dbReference type="EMBL" id="JACXVP010000001">
    <property type="protein sequence ID" value="KAG5630924.1"/>
    <property type="molecule type" value="Genomic_DNA"/>
</dbReference>
<dbReference type="AlphaFoldDB" id="A0A9J6B2Q4"/>
<comment type="caution">
    <text evidence="2">The sequence shown here is derived from an EMBL/GenBank/DDBJ whole genome shotgun (WGS) entry which is preliminary data.</text>
</comment>
<accession>A0A9J6B2Q4</accession>
<organism evidence="2 3">
    <name type="scientific">Solanum commersonii</name>
    <name type="common">Commerson's wild potato</name>
    <name type="synonym">Commerson's nightshade</name>
    <dbReference type="NCBI Taxonomy" id="4109"/>
    <lineage>
        <taxon>Eukaryota</taxon>
        <taxon>Viridiplantae</taxon>
        <taxon>Streptophyta</taxon>
        <taxon>Embryophyta</taxon>
        <taxon>Tracheophyta</taxon>
        <taxon>Spermatophyta</taxon>
        <taxon>Magnoliopsida</taxon>
        <taxon>eudicotyledons</taxon>
        <taxon>Gunneridae</taxon>
        <taxon>Pentapetalae</taxon>
        <taxon>asterids</taxon>
        <taxon>lamiids</taxon>
        <taxon>Solanales</taxon>
        <taxon>Solanaceae</taxon>
        <taxon>Solanoideae</taxon>
        <taxon>Solaneae</taxon>
        <taxon>Solanum</taxon>
    </lineage>
</organism>
<proteinExistence type="predicted"/>
<evidence type="ECO:0000313" key="3">
    <source>
        <dbReference type="Proteomes" id="UP000824120"/>
    </source>
</evidence>
<gene>
    <name evidence="2" type="ORF">H5410_002641</name>
</gene>
<feature type="compositionally biased region" description="Basic and acidic residues" evidence="1">
    <location>
        <begin position="65"/>
        <end position="82"/>
    </location>
</feature>
<evidence type="ECO:0000256" key="1">
    <source>
        <dbReference type="SAM" id="MobiDB-lite"/>
    </source>
</evidence>
<feature type="region of interest" description="Disordered" evidence="1">
    <location>
        <begin position="49"/>
        <end position="84"/>
    </location>
</feature>
<sequence length="118" mass="13482">MSKCLPNQMSGSHSRSIHLIETLLNLAIPQLHPYEQVGSPSYTRYNTKKQAQNGANTTEKHKKWNPADRRVQLGESPKRHETPFVPVREALKEVDQKERKEAVGESPINFVKQYCTAQ</sequence>
<protein>
    <submittedName>
        <fullName evidence="2">Uncharacterized protein</fullName>
    </submittedName>
</protein>
<evidence type="ECO:0000313" key="2">
    <source>
        <dbReference type="EMBL" id="KAG5630924.1"/>
    </source>
</evidence>
<reference evidence="2 3" key="1">
    <citation type="submission" date="2020-09" db="EMBL/GenBank/DDBJ databases">
        <title>De no assembly of potato wild relative species, Solanum commersonii.</title>
        <authorList>
            <person name="Cho K."/>
        </authorList>
    </citation>
    <scope>NUCLEOTIDE SEQUENCE [LARGE SCALE GENOMIC DNA]</scope>
    <source>
        <strain evidence="2">LZ3.2</strain>
        <tissue evidence="2">Leaf</tissue>
    </source>
</reference>
<keyword evidence="3" id="KW-1185">Reference proteome</keyword>
<dbReference type="Proteomes" id="UP000824120">
    <property type="component" value="Chromosome 1"/>
</dbReference>
<name>A0A9J6B2Q4_SOLCO</name>